<feature type="transmembrane region" description="Helical" evidence="5">
    <location>
        <begin position="168"/>
        <end position="192"/>
    </location>
</feature>
<sequence length="471" mass="54423">MILIKSLSEYVELPPERKKLIAYNIGLTQEEINDYQNKFGNLIEFRQFNFSKYPSYVKDLMQYRWKPLVIAEALLEFPVVWWVDSSMPFTNSKERTLLRLHDSIKNDPKHLAFGISAGTGHSIFAATHPEMFDFFPMPEEKAKNLTMADASHMLWFGTRRTKSELLKWFVLSLTPGLLANIMLIIVFLRFGMMRKHENLIYHRLVFNLLVIDTLQLLNMVYLALTTWFQDYLLPEYAQGIPGFLTILTWYAMSMMLIALAINRYVSVCDVPPSMKIFTPRGTTFIVLVVWPISVFTATISYYIVPCCRVSVDYQAYTFNYRNVTGINYVNKFVDNGFWMTAVVIVRHIRKSAIKVASGITADQQKRTAKRNARITAQFALISSFFVFVFLFFIFFPYLVPAGSAVPYSVISFCYIFNSSINSLVYVTMNEEIRRKVTAFLCCRNVPSDGATSQLRESQWGVKRGEIRTAQK</sequence>
<dbReference type="GO" id="GO:0004930">
    <property type="term" value="F:G protein-coupled receptor activity"/>
    <property type="evidence" value="ECO:0007669"/>
    <property type="project" value="InterPro"/>
</dbReference>
<evidence type="ECO:0000313" key="8">
    <source>
        <dbReference type="WBParaSite" id="PSAMB.scaffold86size83269.g1547.t1"/>
    </source>
</evidence>
<evidence type="ECO:0000256" key="3">
    <source>
        <dbReference type="ARBA" id="ARBA00022989"/>
    </source>
</evidence>
<evidence type="ECO:0000256" key="1">
    <source>
        <dbReference type="ARBA" id="ARBA00004370"/>
    </source>
</evidence>
<keyword evidence="7" id="KW-1185">Reference proteome</keyword>
<dbReference type="InterPro" id="IPR012444">
    <property type="entry name" value="DUF1647"/>
</dbReference>
<accession>A0A914XJK9</accession>
<dbReference type="InterPro" id="IPR017452">
    <property type="entry name" value="GPCR_Rhodpsn_7TM"/>
</dbReference>
<evidence type="ECO:0000256" key="5">
    <source>
        <dbReference type="SAM" id="Phobius"/>
    </source>
</evidence>
<dbReference type="CDD" id="cd00637">
    <property type="entry name" value="7tm_classA_rhodopsin-like"/>
    <property type="match status" value="1"/>
</dbReference>
<dbReference type="PANTHER" id="PTHR31389:SF4">
    <property type="entry name" value="LD39211P"/>
    <property type="match status" value="1"/>
</dbReference>
<keyword evidence="4 5" id="KW-0472">Membrane</keyword>
<evidence type="ECO:0000256" key="2">
    <source>
        <dbReference type="ARBA" id="ARBA00022692"/>
    </source>
</evidence>
<feature type="transmembrane region" description="Helical" evidence="5">
    <location>
        <begin position="374"/>
        <end position="398"/>
    </location>
</feature>
<dbReference type="GO" id="GO:0016020">
    <property type="term" value="C:membrane"/>
    <property type="evidence" value="ECO:0007669"/>
    <property type="project" value="UniProtKB-SubCell"/>
</dbReference>
<feature type="transmembrane region" description="Helical" evidence="5">
    <location>
        <begin position="204"/>
        <end position="228"/>
    </location>
</feature>
<evidence type="ECO:0000313" key="7">
    <source>
        <dbReference type="Proteomes" id="UP000887566"/>
    </source>
</evidence>
<feature type="transmembrane region" description="Helical" evidence="5">
    <location>
        <begin position="324"/>
        <end position="345"/>
    </location>
</feature>
<dbReference type="AlphaFoldDB" id="A0A914XJK9"/>
<name>A0A914XJK9_9BILA</name>
<dbReference type="WBParaSite" id="PSAMB.scaffold86size83269.g1547.t1">
    <property type="protein sequence ID" value="PSAMB.scaffold86size83269.g1547.t1"/>
    <property type="gene ID" value="PSAMB.scaffold86size83269.g1547"/>
</dbReference>
<dbReference type="SUPFAM" id="SSF81321">
    <property type="entry name" value="Family A G protein-coupled receptor-like"/>
    <property type="match status" value="1"/>
</dbReference>
<keyword evidence="2 5" id="KW-0812">Transmembrane</keyword>
<feature type="transmembrane region" description="Helical" evidence="5">
    <location>
        <begin position="282"/>
        <end position="304"/>
    </location>
</feature>
<feature type="transmembrane region" description="Helical" evidence="5">
    <location>
        <begin position="240"/>
        <end position="261"/>
    </location>
</feature>
<feature type="domain" description="G-protein coupled receptors family 1 profile" evidence="6">
    <location>
        <begin position="179"/>
        <end position="425"/>
    </location>
</feature>
<comment type="subcellular location">
    <subcellularLocation>
        <location evidence="1">Membrane</location>
    </subcellularLocation>
</comment>
<dbReference type="InterPro" id="IPR019430">
    <property type="entry name" value="7TM_GPCR_serpentine_rcpt_Srx"/>
</dbReference>
<dbReference type="InterPro" id="IPR000276">
    <property type="entry name" value="GPCR_Rhodpsn"/>
</dbReference>
<evidence type="ECO:0000256" key="4">
    <source>
        <dbReference type="ARBA" id="ARBA00023136"/>
    </source>
</evidence>
<dbReference type="Proteomes" id="UP000887566">
    <property type="component" value="Unplaced"/>
</dbReference>
<feature type="transmembrane region" description="Helical" evidence="5">
    <location>
        <begin position="404"/>
        <end position="426"/>
    </location>
</feature>
<evidence type="ECO:0000259" key="6">
    <source>
        <dbReference type="PROSITE" id="PS50262"/>
    </source>
</evidence>
<keyword evidence="3 5" id="KW-1133">Transmembrane helix</keyword>
<dbReference type="Pfam" id="PF07801">
    <property type="entry name" value="DUF1647"/>
    <property type="match status" value="1"/>
</dbReference>
<dbReference type="Gene3D" id="1.20.1070.10">
    <property type="entry name" value="Rhodopsin 7-helix transmembrane proteins"/>
    <property type="match status" value="1"/>
</dbReference>
<dbReference type="PRINTS" id="PR00237">
    <property type="entry name" value="GPCRRHODOPSN"/>
</dbReference>
<reference evidence="8" key="1">
    <citation type="submission" date="2022-11" db="UniProtKB">
        <authorList>
            <consortium name="WormBaseParasite"/>
        </authorList>
    </citation>
    <scope>IDENTIFICATION</scope>
</reference>
<dbReference type="Pfam" id="PF10328">
    <property type="entry name" value="7TM_GPCR_Srx"/>
    <property type="match status" value="1"/>
</dbReference>
<protein>
    <submittedName>
        <fullName evidence="8">G-protein coupled receptors family 1 profile domain-containing protein</fullName>
    </submittedName>
</protein>
<dbReference type="PROSITE" id="PS50262">
    <property type="entry name" value="G_PROTEIN_RECEP_F1_2"/>
    <property type="match status" value="1"/>
</dbReference>
<proteinExistence type="predicted"/>
<organism evidence="7 8">
    <name type="scientific">Plectus sambesii</name>
    <dbReference type="NCBI Taxonomy" id="2011161"/>
    <lineage>
        <taxon>Eukaryota</taxon>
        <taxon>Metazoa</taxon>
        <taxon>Ecdysozoa</taxon>
        <taxon>Nematoda</taxon>
        <taxon>Chromadorea</taxon>
        <taxon>Plectida</taxon>
        <taxon>Plectina</taxon>
        <taxon>Plectoidea</taxon>
        <taxon>Plectidae</taxon>
        <taxon>Plectus</taxon>
    </lineage>
</organism>
<dbReference type="PANTHER" id="PTHR31389">
    <property type="entry name" value="LD39211P"/>
    <property type="match status" value="1"/>
</dbReference>